<feature type="transmembrane region" description="Helical" evidence="1">
    <location>
        <begin position="45"/>
        <end position="65"/>
    </location>
</feature>
<dbReference type="AlphaFoldDB" id="A0A0M0HRA1"/>
<keyword evidence="1" id="KW-1133">Transmembrane helix</keyword>
<feature type="transmembrane region" description="Helical" evidence="1">
    <location>
        <begin position="122"/>
        <end position="141"/>
    </location>
</feature>
<keyword evidence="1" id="KW-0812">Transmembrane</keyword>
<dbReference type="Pfam" id="PF20398">
    <property type="entry name" value="DUF6691"/>
    <property type="match status" value="1"/>
</dbReference>
<proteinExistence type="predicted"/>
<protein>
    <submittedName>
        <fullName evidence="2">Transporter</fullName>
    </submittedName>
</protein>
<dbReference type="Proteomes" id="UP000037515">
    <property type="component" value="Unassembled WGS sequence"/>
</dbReference>
<dbReference type="InterPro" id="IPR046513">
    <property type="entry name" value="DUF6691"/>
</dbReference>
<comment type="caution">
    <text evidence="2">The sequence shown here is derived from an EMBL/GenBank/DDBJ whole genome shotgun (WGS) entry which is preliminary data.</text>
</comment>
<sequence>MNNVIFRLVSLFSGVLFGLGMIISGMANPEKVVGFLDVAGAWDPSLMFVMGGALLVFMPSYFLLIKPKQKPVVAQEFCLAKNKSIDSRLVSGAAIFGLGWGIAGVCPGPALSSLALGNSGVWVFFAFMMVGLGATNLLICFKNNRESQTQTA</sequence>
<dbReference type="EMBL" id="LHPJ01000005">
    <property type="protein sequence ID" value="KOO04427.1"/>
    <property type="molecule type" value="Genomic_DNA"/>
</dbReference>
<accession>A0A0M0HRA1</accession>
<feature type="transmembrane region" description="Helical" evidence="1">
    <location>
        <begin position="89"/>
        <end position="110"/>
    </location>
</feature>
<keyword evidence="1" id="KW-0472">Membrane</keyword>
<organism evidence="2 3">
    <name type="scientific">Vibrio nereis</name>
    <dbReference type="NCBI Taxonomy" id="693"/>
    <lineage>
        <taxon>Bacteria</taxon>
        <taxon>Pseudomonadati</taxon>
        <taxon>Pseudomonadota</taxon>
        <taxon>Gammaproteobacteria</taxon>
        <taxon>Vibrionales</taxon>
        <taxon>Vibrionaceae</taxon>
        <taxon>Vibrio</taxon>
    </lineage>
</organism>
<dbReference type="RefSeq" id="WP_053394842.1">
    <property type="nucleotide sequence ID" value="NZ_LHPJ01000005.1"/>
</dbReference>
<dbReference type="OrthoDB" id="9790409at2"/>
<evidence type="ECO:0000313" key="2">
    <source>
        <dbReference type="EMBL" id="KOO04427.1"/>
    </source>
</evidence>
<gene>
    <name evidence="2" type="ORF">AKJ17_05850</name>
</gene>
<evidence type="ECO:0000313" key="3">
    <source>
        <dbReference type="Proteomes" id="UP000037515"/>
    </source>
</evidence>
<keyword evidence="3" id="KW-1185">Reference proteome</keyword>
<name>A0A0M0HRA1_VIBNE</name>
<dbReference type="PATRIC" id="fig|693.5.peg.1191"/>
<reference evidence="3" key="1">
    <citation type="submission" date="2015-08" db="EMBL/GenBank/DDBJ databases">
        <title>Vibrio galatheae sp. nov., a novel member of the Vibrionaceae family isolated from the Solomon Islands.</title>
        <authorList>
            <person name="Giubergia S."/>
            <person name="Machado H."/>
            <person name="Mateiu R.V."/>
            <person name="Gram L."/>
        </authorList>
    </citation>
    <scope>NUCLEOTIDE SEQUENCE [LARGE SCALE GENOMIC DNA]</scope>
    <source>
        <strain evidence="3">DSM 19584</strain>
    </source>
</reference>
<dbReference type="STRING" id="693.AKJ17_05850"/>
<evidence type="ECO:0000256" key="1">
    <source>
        <dbReference type="SAM" id="Phobius"/>
    </source>
</evidence>